<dbReference type="EMBL" id="BART01023765">
    <property type="protein sequence ID" value="GAG96462.1"/>
    <property type="molecule type" value="Genomic_DNA"/>
</dbReference>
<evidence type="ECO:0000313" key="1">
    <source>
        <dbReference type="EMBL" id="GAG96462.1"/>
    </source>
</evidence>
<organism evidence="1">
    <name type="scientific">marine sediment metagenome</name>
    <dbReference type="NCBI Taxonomy" id="412755"/>
    <lineage>
        <taxon>unclassified sequences</taxon>
        <taxon>metagenomes</taxon>
        <taxon>ecological metagenomes</taxon>
    </lineage>
</organism>
<dbReference type="AlphaFoldDB" id="X1CU52"/>
<proteinExistence type="predicted"/>
<comment type="caution">
    <text evidence="1">The sequence shown here is derived from an EMBL/GenBank/DDBJ whole genome shotgun (WGS) entry which is preliminary data.</text>
</comment>
<accession>X1CU52</accession>
<feature type="non-terminal residue" evidence="1">
    <location>
        <position position="1"/>
    </location>
</feature>
<gene>
    <name evidence="1" type="ORF">S01H4_43133</name>
</gene>
<reference evidence="1" key="1">
    <citation type="journal article" date="2014" name="Front. Microbiol.">
        <title>High frequency of phylogenetically diverse reductive dehalogenase-homologous genes in deep subseafloor sedimentary metagenomes.</title>
        <authorList>
            <person name="Kawai M."/>
            <person name="Futagami T."/>
            <person name="Toyoda A."/>
            <person name="Takaki Y."/>
            <person name="Nishi S."/>
            <person name="Hori S."/>
            <person name="Arai W."/>
            <person name="Tsubouchi T."/>
            <person name="Morono Y."/>
            <person name="Uchiyama I."/>
            <person name="Ito T."/>
            <person name="Fujiyama A."/>
            <person name="Inagaki F."/>
            <person name="Takami H."/>
        </authorList>
    </citation>
    <scope>NUCLEOTIDE SEQUENCE</scope>
    <source>
        <strain evidence="1">Expedition CK06-06</strain>
    </source>
</reference>
<name>X1CU52_9ZZZZ</name>
<sequence length="59" mass="6968">HGNNGFLWQNKGELKNYSQILIQNSAQRKRMADAALVDSRRYDKKYFNIRLQQLIDELG</sequence>
<protein>
    <recommendedName>
        <fullName evidence="2">Glycosyl transferase family 1 domain-containing protein</fullName>
    </recommendedName>
</protein>
<evidence type="ECO:0008006" key="2">
    <source>
        <dbReference type="Google" id="ProtNLM"/>
    </source>
</evidence>